<keyword evidence="2" id="KW-1185">Reference proteome</keyword>
<reference evidence="1" key="1">
    <citation type="submission" date="2020-11" db="EMBL/GenBank/DDBJ databases">
        <authorList>
            <consortium name="DOE Joint Genome Institute"/>
            <person name="Ahrendt S."/>
            <person name="Riley R."/>
            <person name="Andreopoulos W."/>
            <person name="Labutti K."/>
            <person name="Pangilinan J."/>
            <person name="Ruiz-Duenas F.J."/>
            <person name="Barrasa J.M."/>
            <person name="Sanchez-Garcia M."/>
            <person name="Camarero S."/>
            <person name="Miyauchi S."/>
            <person name="Serrano A."/>
            <person name="Linde D."/>
            <person name="Babiker R."/>
            <person name="Drula E."/>
            <person name="Ayuso-Fernandez I."/>
            <person name="Pacheco R."/>
            <person name="Padilla G."/>
            <person name="Ferreira P."/>
            <person name="Barriuso J."/>
            <person name="Kellner H."/>
            <person name="Castanera R."/>
            <person name="Alfaro M."/>
            <person name="Ramirez L."/>
            <person name="Pisabarro A.G."/>
            <person name="Kuo A."/>
            <person name="Tritt A."/>
            <person name="Lipzen A."/>
            <person name="He G."/>
            <person name="Yan M."/>
            <person name="Ng V."/>
            <person name="Cullen D."/>
            <person name="Martin F."/>
            <person name="Rosso M.-N."/>
            <person name="Henrissat B."/>
            <person name="Hibbett D."/>
            <person name="Martinez A.T."/>
            <person name="Grigoriev I.V."/>
        </authorList>
    </citation>
    <scope>NUCLEOTIDE SEQUENCE</scope>
    <source>
        <strain evidence="1">CIRM-BRFM 674</strain>
    </source>
</reference>
<accession>A0A9P6CSH2</accession>
<organism evidence="1 2">
    <name type="scientific">Pholiota conissans</name>
    <dbReference type="NCBI Taxonomy" id="109636"/>
    <lineage>
        <taxon>Eukaryota</taxon>
        <taxon>Fungi</taxon>
        <taxon>Dikarya</taxon>
        <taxon>Basidiomycota</taxon>
        <taxon>Agaricomycotina</taxon>
        <taxon>Agaricomycetes</taxon>
        <taxon>Agaricomycetidae</taxon>
        <taxon>Agaricales</taxon>
        <taxon>Agaricineae</taxon>
        <taxon>Strophariaceae</taxon>
        <taxon>Pholiota</taxon>
    </lineage>
</organism>
<name>A0A9P6CSH2_9AGAR</name>
<comment type="caution">
    <text evidence="1">The sequence shown here is derived from an EMBL/GenBank/DDBJ whole genome shotgun (WGS) entry which is preliminary data.</text>
</comment>
<dbReference type="AlphaFoldDB" id="A0A9P6CSH2"/>
<evidence type="ECO:0000313" key="2">
    <source>
        <dbReference type="Proteomes" id="UP000807469"/>
    </source>
</evidence>
<gene>
    <name evidence="1" type="ORF">BDN70DRAFT_820536</name>
</gene>
<sequence>FAARSLRFMDGYRKEMDNKQAAWASKKYRGHRTLPDGIMQQLEEVGLSGERAAPA</sequence>
<evidence type="ECO:0000313" key="1">
    <source>
        <dbReference type="EMBL" id="KAF9471039.1"/>
    </source>
</evidence>
<protein>
    <submittedName>
        <fullName evidence="1">Uncharacterized protein</fullName>
    </submittedName>
</protein>
<dbReference type="EMBL" id="MU155774">
    <property type="protein sequence ID" value="KAF9471039.1"/>
    <property type="molecule type" value="Genomic_DNA"/>
</dbReference>
<dbReference type="Proteomes" id="UP000807469">
    <property type="component" value="Unassembled WGS sequence"/>
</dbReference>
<dbReference type="OrthoDB" id="2416294at2759"/>
<feature type="non-terminal residue" evidence="1">
    <location>
        <position position="1"/>
    </location>
</feature>
<proteinExistence type="predicted"/>